<sequence length="22" mass="2558">MEIQVLKKVEYMSFTEVSDALP</sequence>
<evidence type="ECO:0000313" key="1">
    <source>
        <dbReference type="EMBL" id="SVA69503.1"/>
    </source>
</evidence>
<accession>A0A381XZ43</accession>
<organism evidence="1">
    <name type="scientific">marine metagenome</name>
    <dbReference type="NCBI Taxonomy" id="408172"/>
    <lineage>
        <taxon>unclassified sequences</taxon>
        <taxon>metagenomes</taxon>
        <taxon>ecological metagenomes</taxon>
    </lineage>
</organism>
<dbReference type="EMBL" id="UINC01016748">
    <property type="protein sequence ID" value="SVA69503.1"/>
    <property type="molecule type" value="Genomic_DNA"/>
</dbReference>
<protein>
    <submittedName>
        <fullName evidence="1">Uncharacterized protein</fullName>
    </submittedName>
</protein>
<name>A0A381XZ43_9ZZZZ</name>
<proteinExistence type="predicted"/>
<reference evidence="1" key="1">
    <citation type="submission" date="2018-05" db="EMBL/GenBank/DDBJ databases">
        <authorList>
            <person name="Lanie J.A."/>
            <person name="Ng W.-L."/>
            <person name="Kazmierczak K.M."/>
            <person name="Andrzejewski T.M."/>
            <person name="Davidsen T.M."/>
            <person name="Wayne K.J."/>
            <person name="Tettelin H."/>
            <person name="Glass J.I."/>
            <person name="Rusch D."/>
            <person name="Podicherti R."/>
            <person name="Tsui H.-C.T."/>
            <person name="Winkler M.E."/>
        </authorList>
    </citation>
    <scope>NUCLEOTIDE SEQUENCE</scope>
</reference>
<dbReference type="AlphaFoldDB" id="A0A381XZ43"/>
<gene>
    <name evidence="1" type="ORF">METZ01_LOCUS122357</name>
</gene>